<dbReference type="EMBL" id="JACIEZ010000002">
    <property type="protein sequence ID" value="MBB4064413.1"/>
    <property type="molecule type" value="Genomic_DNA"/>
</dbReference>
<evidence type="ECO:0000313" key="2">
    <source>
        <dbReference type="Proteomes" id="UP000528286"/>
    </source>
</evidence>
<protein>
    <submittedName>
        <fullName evidence="1">Uncharacterized protein</fullName>
    </submittedName>
</protein>
<organism evidence="1 2">
    <name type="scientific">Gellertiella hungarica</name>
    <dbReference type="NCBI Taxonomy" id="1572859"/>
    <lineage>
        <taxon>Bacteria</taxon>
        <taxon>Pseudomonadati</taxon>
        <taxon>Pseudomonadota</taxon>
        <taxon>Alphaproteobacteria</taxon>
        <taxon>Hyphomicrobiales</taxon>
        <taxon>Rhizobiaceae</taxon>
        <taxon>Gellertiella</taxon>
    </lineage>
</organism>
<comment type="caution">
    <text evidence="1">The sequence shown here is derived from an EMBL/GenBank/DDBJ whole genome shotgun (WGS) entry which is preliminary data.</text>
</comment>
<evidence type="ECO:0000313" key="1">
    <source>
        <dbReference type="EMBL" id="MBB4064413.1"/>
    </source>
</evidence>
<dbReference type="Proteomes" id="UP000528286">
    <property type="component" value="Unassembled WGS sequence"/>
</dbReference>
<sequence length="120" mass="13431">MTSAGSIDQHFLRHKRQKQKKRIGLAVFPDWAITAEGTPAEAAWRNRRGCKISCIRPLSGDFQRLCDPLEQAQGCAATGEKSPGGCIPQRQAARGQHHRFAGRLHGRERPFRGQEKRVFG</sequence>
<name>A0A7W6J5Q0_9HYPH</name>
<reference evidence="1 2" key="1">
    <citation type="submission" date="2020-08" db="EMBL/GenBank/DDBJ databases">
        <title>Genomic Encyclopedia of Type Strains, Phase IV (KMG-IV): sequencing the most valuable type-strain genomes for metagenomic binning, comparative biology and taxonomic classification.</title>
        <authorList>
            <person name="Goeker M."/>
        </authorList>
    </citation>
    <scope>NUCLEOTIDE SEQUENCE [LARGE SCALE GENOMIC DNA]</scope>
    <source>
        <strain evidence="1 2">DSM 29853</strain>
    </source>
</reference>
<gene>
    <name evidence="1" type="ORF">GGR23_001590</name>
</gene>
<proteinExistence type="predicted"/>
<accession>A0A7W6J5Q0</accession>
<keyword evidence="2" id="KW-1185">Reference proteome</keyword>
<dbReference type="AlphaFoldDB" id="A0A7W6J5Q0"/>